<dbReference type="EMBL" id="CP048020">
    <property type="protein sequence ID" value="QHX43147.1"/>
    <property type="molecule type" value="Genomic_DNA"/>
</dbReference>
<name>A0A6P1Y076_9SPIR</name>
<dbReference type="RefSeq" id="WP_162663478.1">
    <property type="nucleotide sequence ID" value="NZ_CP048020.1"/>
</dbReference>
<keyword evidence="1" id="KW-1133">Transmembrane helix</keyword>
<dbReference type="AlphaFoldDB" id="A0A6P1Y076"/>
<keyword evidence="1" id="KW-0812">Transmembrane</keyword>
<feature type="transmembrane region" description="Helical" evidence="1">
    <location>
        <begin position="20"/>
        <end position="38"/>
    </location>
</feature>
<sequence>MKKTTRTRHTIGTGLKITGLIIYIFSIVVMSFLEIPITKILGVPDGVLDLQMVSFGIGCMIWGLGVLVDPETRVSRVNEEAGRGLAVLLGICLILFGIFIIVLFVFFLR</sequence>
<organism evidence="2 3">
    <name type="scientific">Treponema vincentii</name>
    <dbReference type="NCBI Taxonomy" id="69710"/>
    <lineage>
        <taxon>Bacteria</taxon>
        <taxon>Pseudomonadati</taxon>
        <taxon>Spirochaetota</taxon>
        <taxon>Spirochaetia</taxon>
        <taxon>Spirochaetales</taxon>
        <taxon>Treponemataceae</taxon>
        <taxon>Treponema</taxon>
    </lineage>
</organism>
<evidence type="ECO:0000313" key="2">
    <source>
        <dbReference type="EMBL" id="QHX43147.1"/>
    </source>
</evidence>
<dbReference type="KEGG" id="trz:GWP43_06490"/>
<gene>
    <name evidence="2" type="ORF">GWP43_06490</name>
</gene>
<accession>A0A6P1Y076</accession>
<proteinExistence type="predicted"/>
<evidence type="ECO:0000313" key="3">
    <source>
        <dbReference type="Proteomes" id="UP000464374"/>
    </source>
</evidence>
<evidence type="ECO:0000256" key="1">
    <source>
        <dbReference type="SAM" id="Phobius"/>
    </source>
</evidence>
<keyword evidence="1" id="KW-0472">Membrane</keyword>
<feature type="transmembrane region" description="Helical" evidence="1">
    <location>
        <begin position="88"/>
        <end position="108"/>
    </location>
</feature>
<feature type="transmembrane region" description="Helical" evidence="1">
    <location>
        <begin position="50"/>
        <end position="68"/>
    </location>
</feature>
<protein>
    <submittedName>
        <fullName evidence="2">Uncharacterized protein</fullName>
    </submittedName>
</protein>
<dbReference type="Proteomes" id="UP000464374">
    <property type="component" value="Chromosome"/>
</dbReference>
<reference evidence="2 3" key="1">
    <citation type="submission" date="2020-01" db="EMBL/GenBank/DDBJ databases">
        <title>Complete genome sequence of a human oral phylogroup 1 Treponema sp. strain ATCC 700766, originally isolated from periodontitis dental plaque.</title>
        <authorList>
            <person name="Chan Y."/>
            <person name="Huo Y.-B."/>
            <person name="Yu X.-L."/>
            <person name="Zeng H."/>
            <person name="Leung W.-K."/>
            <person name="Watt R.M."/>
        </authorList>
    </citation>
    <scope>NUCLEOTIDE SEQUENCE [LARGE SCALE GENOMIC DNA]</scope>
    <source>
        <strain evidence="2 3">OMZ 804</strain>
    </source>
</reference>